<feature type="domain" description="Flavodoxin-like" evidence="1">
    <location>
        <begin position="6"/>
        <end position="166"/>
    </location>
</feature>
<proteinExistence type="predicted"/>
<dbReference type="Gene3D" id="3.40.50.360">
    <property type="match status" value="1"/>
</dbReference>
<dbReference type="AlphaFoldDB" id="A0A840UUI1"/>
<dbReference type="Pfam" id="PF12641">
    <property type="entry name" value="Flavodoxin_3"/>
    <property type="match status" value="1"/>
</dbReference>
<dbReference type="InterPro" id="IPR008254">
    <property type="entry name" value="Flavodoxin/NO_synth"/>
</dbReference>
<evidence type="ECO:0000313" key="3">
    <source>
        <dbReference type="Proteomes" id="UP000559117"/>
    </source>
</evidence>
<comment type="caution">
    <text evidence="2">The sequence shown here is derived from an EMBL/GenBank/DDBJ whole genome shotgun (WGS) entry which is preliminary data.</text>
</comment>
<dbReference type="GO" id="GO:0010181">
    <property type="term" value="F:FMN binding"/>
    <property type="evidence" value="ECO:0007669"/>
    <property type="project" value="InterPro"/>
</dbReference>
<dbReference type="SUPFAM" id="SSF52218">
    <property type="entry name" value="Flavoproteins"/>
    <property type="match status" value="1"/>
</dbReference>
<name>A0A840UUI1_9FIRM</name>
<evidence type="ECO:0000259" key="1">
    <source>
        <dbReference type="Pfam" id="PF12641"/>
    </source>
</evidence>
<dbReference type="GO" id="GO:0016651">
    <property type="term" value="F:oxidoreductase activity, acting on NAD(P)H"/>
    <property type="evidence" value="ECO:0007669"/>
    <property type="project" value="UniProtKB-ARBA"/>
</dbReference>
<dbReference type="Proteomes" id="UP000559117">
    <property type="component" value="Unassembled WGS sequence"/>
</dbReference>
<gene>
    <name evidence="2" type="ORF">HNR32_001743</name>
</gene>
<dbReference type="InterPro" id="IPR029039">
    <property type="entry name" value="Flavoprotein-like_sf"/>
</dbReference>
<dbReference type="EMBL" id="JACHFH010000020">
    <property type="protein sequence ID" value="MBB5336593.1"/>
    <property type="molecule type" value="Genomic_DNA"/>
</dbReference>
<protein>
    <submittedName>
        <fullName evidence="2">Flavodoxin</fullName>
    </submittedName>
</protein>
<dbReference type="RefSeq" id="WP_183861672.1">
    <property type="nucleotide sequence ID" value="NZ_JACHFH010000020.1"/>
</dbReference>
<reference evidence="2 3" key="1">
    <citation type="submission" date="2020-08" db="EMBL/GenBank/DDBJ databases">
        <title>Genomic Encyclopedia of Type Strains, Phase IV (KMG-IV): sequencing the most valuable type-strain genomes for metagenomic binning, comparative biology and taxonomic classification.</title>
        <authorList>
            <person name="Goeker M."/>
        </authorList>
    </citation>
    <scope>NUCLEOTIDE SEQUENCE [LARGE SCALE GENOMIC DNA]</scope>
    <source>
        <strain evidence="2 3">DSM 24661</strain>
    </source>
</reference>
<keyword evidence="3" id="KW-1185">Reference proteome</keyword>
<evidence type="ECO:0000313" key="2">
    <source>
        <dbReference type="EMBL" id="MBB5336593.1"/>
    </source>
</evidence>
<organism evidence="2 3">
    <name type="scientific">Pectinatus brassicae</name>
    <dbReference type="NCBI Taxonomy" id="862415"/>
    <lineage>
        <taxon>Bacteria</taxon>
        <taxon>Bacillati</taxon>
        <taxon>Bacillota</taxon>
        <taxon>Negativicutes</taxon>
        <taxon>Selenomonadales</taxon>
        <taxon>Selenomonadaceae</taxon>
        <taxon>Pectinatus</taxon>
    </lineage>
</organism>
<accession>A0A840UUI1</accession>
<sequence>MKKWLTIYSSNTGNTKQIACALNNALDDNEGDIYSINNISADFSFADYDVIMVGYWLSRGGPDPKSKKILGQLSNKEVILFQTHGAEKYSEHAVTAFARAANYLGEGCTILGTFASQGKINPALLARREQGSPDDPHTANDRNKKRWANAALHPDADDLQAAADFITAMKRKFMLRQKYLK</sequence>